<dbReference type="SUPFAM" id="SSF68906">
    <property type="entry name" value="SAP domain"/>
    <property type="match status" value="1"/>
</dbReference>
<dbReference type="InterPro" id="IPR036361">
    <property type="entry name" value="SAP_dom_sf"/>
</dbReference>
<evidence type="ECO:0000256" key="2">
    <source>
        <dbReference type="SAM" id="MobiDB-lite"/>
    </source>
</evidence>
<feature type="compositionally biased region" description="Acidic residues" evidence="2">
    <location>
        <begin position="46"/>
        <end position="70"/>
    </location>
</feature>
<dbReference type="AlphaFoldDB" id="F0WTX6"/>
<dbReference type="PANTHER" id="PTHR22055">
    <property type="entry name" value="28 KDA HEAT- AND ACID-STABLE PHOSPHOPROTEIN PDGF-ASSOCIATED PROTEIN"/>
    <property type="match status" value="1"/>
</dbReference>
<dbReference type="Gene3D" id="1.10.720.30">
    <property type="entry name" value="SAP domain"/>
    <property type="match status" value="1"/>
</dbReference>
<feature type="compositionally biased region" description="Basic and acidic residues" evidence="2">
    <location>
        <begin position="36"/>
        <end position="45"/>
    </location>
</feature>
<dbReference type="Pfam" id="PF10252">
    <property type="entry name" value="PP28"/>
    <property type="match status" value="1"/>
</dbReference>
<accession>F0WTX6</accession>
<dbReference type="SMART" id="SM00513">
    <property type="entry name" value="SAP"/>
    <property type="match status" value="1"/>
</dbReference>
<evidence type="ECO:0000259" key="3">
    <source>
        <dbReference type="PROSITE" id="PS50800"/>
    </source>
</evidence>
<evidence type="ECO:0000313" key="4">
    <source>
        <dbReference type="EMBL" id="CCA24820.1"/>
    </source>
</evidence>
<reference evidence="4" key="2">
    <citation type="submission" date="2011-02" db="EMBL/GenBank/DDBJ databases">
        <authorList>
            <person name="MacLean D."/>
        </authorList>
    </citation>
    <scope>NUCLEOTIDE SEQUENCE</scope>
</reference>
<dbReference type="InterPro" id="IPR019380">
    <property type="entry name" value="Casein_kinase_sb_PP28"/>
</dbReference>
<dbReference type="InterPro" id="IPR039876">
    <property type="entry name" value="HAP28"/>
</dbReference>
<dbReference type="InterPro" id="IPR003034">
    <property type="entry name" value="SAP_dom"/>
</dbReference>
<protein>
    <submittedName>
        <fullName evidence="4">Uncharacterized protein AlNc14C260G9799</fullName>
    </submittedName>
</protein>
<dbReference type="EMBL" id="FR824305">
    <property type="protein sequence ID" value="CCA24820.1"/>
    <property type="molecule type" value="Genomic_DNA"/>
</dbReference>
<organism evidence="4">
    <name type="scientific">Albugo laibachii Nc14</name>
    <dbReference type="NCBI Taxonomy" id="890382"/>
    <lineage>
        <taxon>Eukaryota</taxon>
        <taxon>Sar</taxon>
        <taxon>Stramenopiles</taxon>
        <taxon>Oomycota</taxon>
        <taxon>Peronosporomycetes</taxon>
        <taxon>Albuginales</taxon>
        <taxon>Albuginaceae</taxon>
        <taxon>Albugo</taxon>
    </lineage>
</organism>
<feature type="region of interest" description="Disordered" evidence="2">
    <location>
        <begin position="230"/>
        <end position="255"/>
    </location>
</feature>
<proteinExistence type="predicted"/>
<feature type="region of interest" description="Disordered" evidence="2">
    <location>
        <begin position="1"/>
        <end position="70"/>
    </location>
</feature>
<keyword evidence="1" id="KW-0175">Coiled coil</keyword>
<feature type="coiled-coil region" evidence="1">
    <location>
        <begin position="171"/>
        <end position="198"/>
    </location>
</feature>
<gene>
    <name evidence="4" type="primary">AlNc14C260G9799</name>
    <name evidence="4" type="ORF">ALNC14_109640</name>
</gene>
<evidence type="ECO:0000256" key="1">
    <source>
        <dbReference type="SAM" id="Coils"/>
    </source>
</evidence>
<reference evidence="4" key="1">
    <citation type="journal article" date="2011" name="PLoS Biol.">
        <title>Gene gain and loss during evolution of obligate parasitism in the white rust pathogen of Arabidopsis thaliana.</title>
        <authorList>
            <person name="Kemen E."/>
            <person name="Gardiner A."/>
            <person name="Schultz-Larsen T."/>
            <person name="Kemen A.C."/>
            <person name="Balmuth A.L."/>
            <person name="Robert-Seilaniantz A."/>
            <person name="Bailey K."/>
            <person name="Holub E."/>
            <person name="Studholme D.J."/>
            <person name="Maclean D."/>
            <person name="Jones J.D."/>
        </authorList>
    </citation>
    <scope>NUCLEOTIDE SEQUENCE</scope>
</reference>
<sequence>MRDTTKGGKPRNRKKSEKGGPRKFVSSEEELALRNTAERGTKDQDSSDDGSEDELNGIEEGNEIDDDEDGVTFEREALKKSLFSVSSSMDGPIFEKTKKKTGVAAIIQIENPNLKSKQTTSIKAKDMDASFEHKLTRKEREAIDHERAASEYMRRHLAGETTEAKKDLARLAEVRRRREVAEIRRKETEEAAEALRAKLVINDTNETEEVLDARAIKALKPAVLKDKLKERGLSTQGQKKDLVQRLIDHENERSL</sequence>
<dbReference type="PROSITE" id="PS50800">
    <property type="entry name" value="SAP"/>
    <property type="match status" value="1"/>
</dbReference>
<dbReference type="HOGENOM" id="CLU_1032370_0_0_1"/>
<dbReference type="Pfam" id="PF02037">
    <property type="entry name" value="SAP"/>
    <property type="match status" value="1"/>
</dbReference>
<feature type="domain" description="SAP" evidence="3">
    <location>
        <begin position="216"/>
        <end position="250"/>
    </location>
</feature>
<name>F0WTX6_9STRA</name>